<sequence length="395" mass="43346">MIPELIYLSFPIIGLIGMGIFIPKLAANKKNFKTDKCDDPAEKSRRSADRGQLVSLSLMFMAGIQMILKSQQPSEKILLVAFGFIYAAVIGYMGDQMIGGDDGYSFESKAWQIRYGLGSLTTGSFFRYLLTVFLDMFISGCLIDVFQIIADPLTQRVKKMKLPFGSGYRDVLTNNFDNILQSIVAFATFMAYTNDTRFNWAYPPNTATKEDVIPIPTIKLITTVAGIVYLVANVPGNAGTANIKPGSSMADTLGTKLIYVCATLGLLTMGSMGIGFNLDPLKDREQLKEKVNAALPKELEGETKWYLADKKWAYGLAFLTIINFIGIGMPLMTSSKLGKLKYPISIISSLIVPGLLGSIALSADKKYFEKAKKAGVKKCNVAEKAVEEEAVEEKK</sequence>
<keyword evidence="1" id="KW-0812">Transmembrane</keyword>
<keyword evidence="1" id="KW-1133">Transmembrane helix</keyword>
<proteinExistence type="predicted"/>
<name>A0A381S579_9ZZZZ</name>
<evidence type="ECO:0000256" key="1">
    <source>
        <dbReference type="SAM" id="Phobius"/>
    </source>
</evidence>
<protein>
    <submittedName>
        <fullName evidence="2">Uncharacterized protein</fullName>
    </submittedName>
</protein>
<feature type="transmembrane region" description="Helical" evidence="1">
    <location>
        <begin position="125"/>
        <end position="150"/>
    </location>
</feature>
<gene>
    <name evidence="2" type="ORF">METZ01_LOCUS51325</name>
</gene>
<reference evidence="2" key="1">
    <citation type="submission" date="2018-05" db="EMBL/GenBank/DDBJ databases">
        <authorList>
            <person name="Lanie J.A."/>
            <person name="Ng W.-L."/>
            <person name="Kazmierczak K.M."/>
            <person name="Andrzejewski T.M."/>
            <person name="Davidsen T.M."/>
            <person name="Wayne K.J."/>
            <person name="Tettelin H."/>
            <person name="Glass J.I."/>
            <person name="Rusch D."/>
            <person name="Podicherti R."/>
            <person name="Tsui H.-C.T."/>
            <person name="Winkler M.E."/>
        </authorList>
    </citation>
    <scope>NUCLEOTIDE SEQUENCE</scope>
</reference>
<feature type="transmembrane region" description="Helical" evidence="1">
    <location>
        <begin position="312"/>
        <end position="332"/>
    </location>
</feature>
<dbReference type="EMBL" id="UINC01002607">
    <property type="protein sequence ID" value="SUZ98471.1"/>
    <property type="molecule type" value="Genomic_DNA"/>
</dbReference>
<feature type="transmembrane region" description="Helical" evidence="1">
    <location>
        <begin position="171"/>
        <end position="192"/>
    </location>
</feature>
<keyword evidence="1" id="KW-0472">Membrane</keyword>
<feature type="transmembrane region" description="Helical" evidence="1">
    <location>
        <begin position="77"/>
        <end position="94"/>
    </location>
</feature>
<evidence type="ECO:0000313" key="2">
    <source>
        <dbReference type="EMBL" id="SUZ98471.1"/>
    </source>
</evidence>
<organism evidence="2">
    <name type="scientific">marine metagenome</name>
    <dbReference type="NCBI Taxonomy" id="408172"/>
    <lineage>
        <taxon>unclassified sequences</taxon>
        <taxon>metagenomes</taxon>
        <taxon>ecological metagenomes</taxon>
    </lineage>
</organism>
<feature type="transmembrane region" description="Helical" evidence="1">
    <location>
        <begin position="344"/>
        <end position="363"/>
    </location>
</feature>
<accession>A0A381S579</accession>
<feature type="transmembrane region" description="Helical" evidence="1">
    <location>
        <begin position="6"/>
        <end position="26"/>
    </location>
</feature>
<dbReference type="AlphaFoldDB" id="A0A381S579"/>